<evidence type="ECO:0000256" key="4">
    <source>
        <dbReference type="ARBA" id="ARBA00023136"/>
    </source>
</evidence>
<evidence type="ECO:0000313" key="6">
    <source>
        <dbReference type="EMBL" id="KAK5856504.1"/>
    </source>
</evidence>
<dbReference type="AlphaFoldDB" id="A0AAN7XAC3"/>
<keyword evidence="7" id="KW-1185">Reference proteome</keyword>
<evidence type="ECO:0008006" key="8">
    <source>
        <dbReference type="Google" id="ProtNLM"/>
    </source>
</evidence>
<keyword evidence="3 5" id="KW-1133">Transmembrane helix</keyword>
<accession>A0AAN7XAC3</accession>
<dbReference type="InterPro" id="IPR031671">
    <property type="entry name" value="SMIM5/18/22"/>
</dbReference>
<evidence type="ECO:0000256" key="2">
    <source>
        <dbReference type="ARBA" id="ARBA00022692"/>
    </source>
</evidence>
<dbReference type="PANTHER" id="PTHR37344:SF1">
    <property type="entry name" value="SMALL INTEGRAL MEMBRANE PROTEIN 5"/>
    <property type="match status" value="1"/>
</dbReference>
<dbReference type="GO" id="GO:0016020">
    <property type="term" value="C:membrane"/>
    <property type="evidence" value="ECO:0007669"/>
    <property type="project" value="UniProtKB-SubCell"/>
</dbReference>
<comment type="subcellular location">
    <subcellularLocation>
        <location evidence="1">Membrane</location>
        <topology evidence="1">Single-pass membrane protein</topology>
    </subcellularLocation>
</comment>
<dbReference type="EMBL" id="JAUZQC010000017">
    <property type="protein sequence ID" value="KAK5856504.1"/>
    <property type="molecule type" value="Genomic_DNA"/>
</dbReference>
<keyword evidence="2 5" id="KW-0812">Transmembrane</keyword>
<evidence type="ECO:0000313" key="7">
    <source>
        <dbReference type="Proteomes" id="UP001346869"/>
    </source>
</evidence>
<organism evidence="6 7">
    <name type="scientific">Eleginops maclovinus</name>
    <name type="common">Patagonian blennie</name>
    <name type="synonym">Eleginus maclovinus</name>
    <dbReference type="NCBI Taxonomy" id="56733"/>
    <lineage>
        <taxon>Eukaryota</taxon>
        <taxon>Metazoa</taxon>
        <taxon>Chordata</taxon>
        <taxon>Craniata</taxon>
        <taxon>Vertebrata</taxon>
        <taxon>Euteleostomi</taxon>
        <taxon>Actinopterygii</taxon>
        <taxon>Neopterygii</taxon>
        <taxon>Teleostei</taxon>
        <taxon>Neoteleostei</taxon>
        <taxon>Acanthomorphata</taxon>
        <taxon>Eupercaria</taxon>
        <taxon>Perciformes</taxon>
        <taxon>Notothenioidei</taxon>
        <taxon>Eleginopidae</taxon>
        <taxon>Eleginops</taxon>
    </lineage>
</organism>
<evidence type="ECO:0000256" key="5">
    <source>
        <dbReference type="SAM" id="Phobius"/>
    </source>
</evidence>
<protein>
    <recommendedName>
        <fullName evidence="8">Small integral membrane protein 5</fullName>
    </recommendedName>
</protein>
<gene>
    <name evidence="6" type="ORF">PBY51_008093</name>
</gene>
<reference evidence="6 7" key="2">
    <citation type="journal article" date="2023" name="Mol. Biol. Evol.">
        <title>Genomics of Secondarily Temperate Adaptation in the Only Non-Antarctic Icefish.</title>
        <authorList>
            <person name="Rivera-Colon A.G."/>
            <person name="Rayamajhi N."/>
            <person name="Minhas B.F."/>
            <person name="Madrigal G."/>
            <person name="Bilyk K.T."/>
            <person name="Yoon V."/>
            <person name="Hune M."/>
            <person name="Gregory S."/>
            <person name="Cheng C.H.C."/>
            <person name="Catchen J.M."/>
        </authorList>
    </citation>
    <scope>NUCLEOTIDE SEQUENCE [LARGE SCALE GENOMIC DNA]</scope>
    <source>
        <strain evidence="6">JMC-PN-2008</strain>
    </source>
</reference>
<evidence type="ECO:0000256" key="3">
    <source>
        <dbReference type="ARBA" id="ARBA00022989"/>
    </source>
</evidence>
<sequence>MDAREETLSILNKIWVKLQDLPNANPVELGAFFVILSFILVFILMAVLTCVTCCCCCCRKTRRSII</sequence>
<comment type="caution">
    <text evidence="6">The sequence shown here is derived from an EMBL/GenBank/DDBJ whole genome shotgun (WGS) entry which is preliminary data.</text>
</comment>
<dbReference type="CDD" id="cd20254">
    <property type="entry name" value="CASIMO1_SMIM5"/>
    <property type="match status" value="1"/>
</dbReference>
<reference evidence="6 7" key="1">
    <citation type="journal article" date="2023" name="Genes (Basel)">
        <title>Chromosome-Level Genome Assembly and Circadian Gene Repertoire of the Patagonia Blennie Eleginops maclovinus-The Closest Ancestral Proxy of Antarctic Cryonotothenioids.</title>
        <authorList>
            <person name="Cheng C.C."/>
            <person name="Rivera-Colon A.G."/>
            <person name="Minhas B.F."/>
            <person name="Wilson L."/>
            <person name="Rayamajhi N."/>
            <person name="Vargas-Chacoff L."/>
            <person name="Catchen J.M."/>
        </authorList>
    </citation>
    <scope>NUCLEOTIDE SEQUENCE [LARGE SCALE GENOMIC DNA]</scope>
    <source>
        <strain evidence="6">JMC-PN-2008</strain>
    </source>
</reference>
<dbReference type="Pfam" id="PF15831">
    <property type="entry name" value="SMIM5_18_22"/>
    <property type="match status" value="1"/>
</dbReference>
<keyword evidence="4 5" id="KW-0472">Membrane</keyword>
<dbReference type="PANTHER" id="PTHR37344">
    <property type="entry name" value="SMALL INTEGRAL MEMBRANE PROTEIN 5"/>
    <property type="match status" value="1"/>
</dbReference>
<proteinExistence type="predicted"/>
<dbReference type="InterPro" id="IPR047133">
    <property type="entry name" value="SMIM5"/>
</dbReference>
<name>A0AAN7XAC3_ELEMC</name>
<dbReference type="Proteomes" id="UP001346869">
    <property type="component" value="Unassembled WGS sequence"/>
</dbReference>
<evidence type="ECO:0000256" key="1">
    <source>
        <dbReference type="ARBA" id="ARBA00004167"/>
    </source>
</evidence>
<feature type="transmembrane region" description="Helical" evidence="5">
    <location>
        <begin position="31"/>
        <end position="58"/>
    </location>
</feature>